<keyword evidence="7" id="KW-0560">Oxidoreductase</keyword>
<evidence type="ECO:0000259" key="3">
    <source>
        <dbReference type="Pfam" id="PF21075"/>
    </source>
</evidence>
<dbReference type="KEGG" id="rrd:RradSPS_0425"/>
<evidence type="ECO:0000313" key="8">
    <source>
        <dbReference type="Proteomes" id="UP000025229"/>
    </source>
</evidence>
<feature type="domain" description="NAD-specific glutamate dehydrogenase C-terminal" evidence="2">
    <location>
        <begin position="1280"/>
        <end position="1615"/>
    </location>
</feature>
<dbReference type="Pfam" id="PF05088">
    <property type="entry name" value="Bac_GDH_CD"/>
    <property type="match status" value="1"/>
</dbReference>
<organism evidence="6 8">
    <name type="scientific">Rubrobacter radiotolerans</name>
    <name type="common">Arthrobacter radiotolerans</name>
    <dbReference type="NCBI Taxonomy" id="42256"/>
    <lineage>
        <taxon>Bacteria</taxon>
        <taxon>Bacillati</taxon>
        <taxon>Actinomycetota</taxon>
        <taxon>Rubrobacteria</taxon>
        <taxon>Rubrobacterales</taxon>
        <taxon>Rubrobacteraceae</taxon>
        <taxon>Rubrobacter</taxon>
    </lineage>
</organism>
<dbReference type="InterPro" id="IPR048381">
    <property type="entry name" value="GDH_C"/>
</dbReference>
<dbReference type="OrthoDB" id="9758052at2"/>
<evidence type="ECO:0000259" key="5">
    <source>
        <dbReference type="Pfam" id="PF21077"/>
    </source>
</evidence>
<dbReference type="PIRSF" id="PIRSF036761">
    <property type="entry name" value="GDH_Mll4104"/>
    <property type="match status" value="1"/>
</dbReference>
<dbReference type="Pfam" id="PF21074">
    <property type="entry name" value="GDH_C"/>
    <property type="match status" value="1"/>
</dbReference>
<dbReference type="Pfam" id="PF21078">
    <property type="entry name" value="GDH_HM3"/>
    <property type="match status" value="1"/>
</dbReference>
<dbReference type="SUPFAM" id="SSF53223">
    <property type="entry name" value="Aminoacid dehydrogenase-like, N-terminal domain"/>
    <property type="match status" value="1"/>
</dbReference>
<dbReference type="GO" id="GO:0006538">
    <property type="term" value="P:L-glutamate catabolic process"/>
    <property type="evidence" value="ECO:0007669"/>
    <property type="project" value="InterPro"/>
</dbReference>
<dbReference type="PANTHER" id="PTHR43403:SF1">
    <property type="entry name" value="NAD-SPECIFIC GLUTAMATE DEHYDROGENASE"/>
    <property type="match status" value="1"/>
</dbReference>
<dbReference type="InterPro" id="IPR049056">
    <property type="entry name" value="NAD_Glu_DH_HM3"/>
</dbReference>
<feature type="domain" description="NAD-glutamate dehydrogenase N-terminal ACT1" evidence="3">
    <location>
        <begin position="30"/>
        <end position="176"/>
    </location>
</feature>
<dbReference type="HOGENOM" id="CLU_003404_1_1_11"/>
<dbReference type="InterPro" id="IPR046346">
    <property type="entry name" value="Aminoacid_DH-like_N_sf"/>
</dbReference>
<dbReference type="Pfam" id="PF21077">
    <property type="entry name" value="GDH_ACT3"/>
    <property type="match status" value="1"/>
</dbReference>
<dbReference type="Pfam" id="PF21076">
    <property type="entry name" value="GDH_ACT2"/>
    <property type="match status" value="1"/>
</dbReference>
<dbReference type="SUPFAM" id="SSF51735">
    <property type="entry name" value="NAD(P)-binding Rossmann-fold domains"/>
    <property type="match status" value="1"/>
</dbReference>
<dbReference type="eggNOG" id="COG2902">
    <property type="taxonomic scope" value="Bacteria"/>
</dbReference>
<dbReference type="Proteomes" id="UP001281130">
    <property type="component" value="Unassembled WGS sequence"/>
</dbReference>
<dbReference type="Pfam" id="PF21079">
    <property type="entry name" value="GDH_HM2"/>
    <property type="match status" value="1"/>
</dbReference>
<evidence type="ECO:0000259" key="4">
    <source>
        <dbReference type="Pfam" id="PF21076"/>
    </source>
</evidence>
<dbReference type="InterPro" id="IPR024727">
    <property type="entry name" value="NAD_Glu_DH_N_ACT1"/>
</dbReference>
<gene>
    <name evidence="6" type="ORF">RradSPS_0425</name>
    <name evidence="7" type="ORF">SIL72_03670</name>
</gene>
<dbReference type="InterPro" id="IPR007780">
    <property type="entry name" value="NAD_Glu_DH_bac"/>
</dbReference>
<accession>A0A023X048</accession>
<dbReference type="InterPro" id="IPR036291">
    <property type="entry name" value="NAD(P)-bd_dom_sf"/>
</dbReference>
<feature type="domain" description="NAD-glutamate dehydrogenase ACT3" evidence="5">
    <location>
        <begin position="554"/>
        <end position="632"/>
    </location>
</feature>
<dbReference type="InterPro" id="IPR049058">
    <property type="entry name" value="NAD_Glu_DH_HM2"/>
</dbReference>
<reference evidence="7" key="2">
    <citation type="submission" date="2023-11" db="EMBL/GenBank/DDBJ databases">
        <title>MicrobeMod: A computational toolkit for identifying prokaryotic methylation and restriction-modification with nanopore sequencing.</title>
        <authorList>
            <person name="Crits-Christoph A."/>
            <person name="Kang S.C."/>
            <person name="Lee H."/>
            <person name="Ostrov N."/>
        </authorList>
    </citation>
    <scope>NUCLEOTIDE SEQUENCE</scope>
    <source>
        <strain evidence="7">ATCC 51242</strain>
    </source>
</reference>
<dbReference type="Pfam" id="PF21075">
    <property type="entry name" value="GDH_ACT1"/>
    <property type="match status" value="1"/>
</dbReference>
<name>A0A023X048_RUBRA</name>
<dbReference type="EMBL" id="JAWXXX010000001">
    <property type="protein sequence ID" value="MDX5893124.1"/>
    <property type="molecule type" value="Genomic_DNA"/>
</dbReference>
<dbReference type="GO" id="GO:0004352">
    <property type="term" value="F:glutamate dehydrogenase (NAD+) activity"/>
    <property type="evidence" value="ECO:0007669"/>
    <property type="project" value="UniProtKB-EC"/>
</dbReference>
<dbReference type="Pfam" id="PF21073">
    <property type="entry name" value="GDH_HM1"/>
    <property type="match status" value="1"/>
</dbReference>
<reference evidence="6 8" key="1">
    <citation type="submission" date="2014-03" db="EMBL/GenBank/DDBJ databases">
        <title>Complete genome sequence of the Radio-Resistant Rubrobacter radiotolerans RSPS-4.</title>
        <authorList>
            <person name="Egas C.C."/>
            <person name="Barroso C.C."/>
            <person name="Froufe H.J.C."/>
            <person name="Pacheco J.J."/>
            <person name="Albuquerque L.L."/>
            <person name="da Costa M.M.S."/>
        </authorList>
    </citation>
    <scope>NUCLEOTIDE SEQUENCE [LARGE SCALE GENOMIC DNA]</scope>
    <source>
        <strain evidence="6 8">RSPS-4</strain>
    </source>
</reference>
<sequence>MMTKGEVLERVIERVEEHVDPEQAATVEEFIRQYYAWVPEDELRELDPVDVYGAAVSHYNFLRQRAPGESKVRVYNPHHEPHGWQSTHTVVELVTDDKPFLVDSVSMELNRLGHGLHRIFHPIIRVRRDGEGNLTDLLAPDEEPEDPEDVLRESAIHVEVDRRTEPEVLEELRRSLELVLSEVRAAVEDWGAMTERVAEIVSELRASPPPSVEPGEVEETAAFLEWLVDEHFVFTGYREYDLKKDEETDEDALIAVPDSGLGILRRPEGAGGVSGSFANLPPAVRRLAREPNLLNLTKANSESRVHRPAHLDYVGVKKFDGEGNVVGERRFLGLYTMKTYSADPLGIPLIRRKLRSILKRAGFPKNSHYEKSLLEVFGSYPRDQLLQTPEDELAGITLGILQLQEKQSVRLFARRDTFGRFVSCLVFVPRDRYDTNARVRIRKLLVERFNAHSVDFSVRLSESVLARLLFVVYARPEDTESYNLEELERAIFEATRTWQDDLYEALIEGFGEERGTTLFYRYRDAFPAGYKEEFLARRAYPDIERLEELREPGDLGMSLYRQLEEPEDHFRFKLFRKERIVSLSEVLPLLENMGVTVVDEIGPFDVRPVGTSGDSPGERFWIHDFGLRAEKPLDTGEVRTIFQETFRRVWDGKVENDGFNRLVLRAGLDWREITALRAVCKYLRQTNLTFSQSYMEATLARNPHLARLLVRLFKSRFDPRRQGHDNGRAGAATESLVGQIREALDDVASLDEDRIIQSFLNVILAMRRTNFYRADSGGNPLPYLSFKLEPQELPELPEPRPKFEIFVYSPRTEGVHLRGGEVARGGIRWSDRREDFRTEVLGLMKAQTVKNAVIVPVGAKGGFVVKKPPEGASREELQQEVVHCYKTLIRGMLDLTDNLSPEGEVAPPRDVVRLDGDDPYLVVAADKGTATFSDIANGISAEYGFWLGDAFASGGSVGYDHKAMGITARGAWESVKRHFRELGHDTQKEDFTVVGIGDMSGDVFGNGMLLSRHIKLVGAFNHLHIFLDPDPDPEASFRERERLFRLPRSSWADYDASLISAGGGVFPRTAKSVDLTPEVRELLGIEAEKLPPTELLRAMLRAPVDLLWNGGIGTYVKASSETNAAVGDRANDALRVDGRDLRCRVVGEGGNLGMTQLGRIEYALGGGRVYMDAVDNSAGVDCSDHEVNIKVLLDGVVRSGDMTEKQRNKLLASMTEEVGELVLRDNYLQTQAISNEASLAHSMADLHARYIAHLEASGELDRKLEFLPSEEEISDRKQNGQGLTPPEISVLLSYTKISLYRQLLGSEALDDERLAGELVRYFPTPLRERFTDRMSEHRLRREIVATQVAGDIVNHCGTTFAFRMDEETSADFPEVARAFAAMREVFGLRSLWAEIESLDGTVPAAVQTRMHLACTKLAERATRWFIRNRRSGANGEVERFAPAAGELREELPSLMLEADREALETKVRALTEEGVPEDLARHVSLLDPLYSVLDIVDLSERTGESRRTVACIYLNVGERMNLRWLRERIEQLPRDNRWRTLARAALRDDLYNLQARMTEEITATTDAGLSPAERLDTWTEEHRRAVDRAVQVLRDVNQSGVYDLSTLPVMLRELRNLTGTMEVRA</sequence>
<dbReference type="PATRIC" id="fig|42256.3.peg.434"/>
<dbReference type="InterPro" id="IPR049064">
    <property type="entry name" value="NAD_Glu_DH_ACT3"/>
</dbReference>
<dbReference type="RefSeq" id="WP_038680372.1">
    <property type="nucleotide sequence ID" value="NZ_CP007514.1"/>
</dbReference>
<dbReference type="STRING" id="42256.RradSPS_0425"/>
<dbReference type="InterPro" id="IPR049062">
    <property type="entry name" value="NAD_Glu_DH_ACT2"/>
</dbReference>
<evidence type="ECO:0000313" key="7">
    <source>
        <dbReference type="EMBL" id="MDX5893124.1"/>
    </source>
</evidence>
<proteinExistence type="predicted"/>
<protein>
    <submittedName>
        <fullName evidence="7">NAD-glutamate dehydrogenase</fullName>
        <ecNumber evidence="7">1.4.1.2</ecNumber>
    </submittedName>
    <submittedName>
        <fullName evidence="6">NAD-specific glutamate dehydrogenase</fullName>
    </submittedName>
</protein>
<dbReference type="InterPro" id="IPR028971">
    <property type="entry name" value="NAD-GDH_cat"/>
</dbReference>
<evidence type="ECO:0000259" key="2">
    <source>
        <dbReference type="Pfam" id="PF21074"/>
    </source>
</evidence>
<dbReference type="Proteomes" id="UP000025229">
    <property type="component" value="Chromosome"/>
</dbReference>
<dbReference type="PANTHER" id="PTHR43403">
    <property type="entry name" value="NAD-SPECIFIC GLUTAMATE DEHYDROGENASE"/>
    <property type="match status" value="1"/>
</dbReference>
<evidence type="ECO:0000259" key="1">
    <source>
        <dbReference type="Pfam" id="PF05088"/>
    </source>
</evidence>
<dbReference type="InterPro" id="IPR049059">
    <property type="entry name" value="NAD_Glu_DH_HM1"/>
</dbReference>
<dbReference type="GO" id="GO:0004069">
    <property type="term" value="F:L-aspartate:2-oxoglutarate aminotransferase activity"/>
    <property type="evidence" value="ECO:0007669"/>
    <property type="project" value="InterPro"/>
</dbReference>
<feature type="domain" description="NAD-glutamate dehydrogenase catalytic" evidence="1">
    <location>
        <begin position="739"/>
        <end position="1235"/>
    </location>
</feature>
<dbReference type="EMBL" id="CP007514">
    <property type="protein sequence ID" value="AHY45708.1"/>
    <property type="molecule type" value="Genomic_DNA"/>
</dbReference>
<feature type="domain" description="NAD-glutamate dehydrogenase ACT2" evidence="4">
    <location>
        <begin position="410"/>
        <end position="499"/>
    </location>
</feature>
<evidence type="ECO:0000313" key="6">
    <source>
        <dbReference type="EMBL" id="AHY45708.1"/>
    </source>
</evidence>
<dbReference type="EC" id="1.4.1.2" evidence="7"/>
<keyword evidence="8" id="KW-1185">Reference proteome</keyword>